<protein>
    <submittedName>
        <fullName evidence="2">Uncharacterized protein</fullName>
    </submittedName>
</protein>
<evidence type="ECO:0000313" key="3">
    <source>
        <dbReference type="Proteomes" id="UP000198960"/>
    </source>
</evidence>
<dbReference type="Proteomes" id="UP000198960">
    <property type="component" value="Unassembled WGS sequence"/>
</dbReference>
<feature type="transmembrane region" description="Helical" evidence="1">
    <location>
        <begin position="6"/>
        <end position="30"/>
    </location>
</feature>
<dbReference type="AlphaFoldDB" id="A0A1H8WH96"/>
<gene>
    <name evidence="2" type="ORF">SAMN05660991_04414</name>
</gene>
<proteinExistence type="predicted"/>
<dbReference type="EMBL" id="FOEE01000020">
    <property type="protein sequence ID" value="SEP27011.1"/>
    <property type="molecule type" value="Genomic_DNA"/>
</dbReference>
<evidence type="ECO:0000256" key="1">
    <source>
        <dbReference type="SAM" id="Phobius"/>
    </source>
</evidence>
<keyword evidence="1" id="KW-0472">Membrane</keyword>
<keyword evidence="1" id="KW-1133">Transmembrane helix</keyword>
<keyword evidence="3" id="KW-1185">Reference proteome</keyword>
<reference evidence="3" key="1">
    <citation type="submission" date="2016-10" db="EMBL/GenBank/DDBJ databases">
        <authorList>
            <person name="Varghese N."/>
            <person name="Submissions S."/>
        </authorList>
    </citation>
    <scope>NUCLEOTIDE SEQUENCE [LARGE SCALE GENOMIC DNA]</scope>
    <source>
        <strain evidence="3">DSM 45413</strain>
    </source>
</reference>
<sequence length="301" mass="31193">MPGETVVLLWPAVTLAGFFVLAALVVALGTRSTALYEFERNAVQAQRQRAAVAVPAADALAATVVDTVALTGGHLPAEPAEAAAEARAGSAGTVGIATHPAGKRLGEAGSPPAWWLVDDDADQPGQHAVAGPYDDRVEADWALLALGLAESTRVVFGSQRTDGTVVRRQLPAERAWLAELGEQLDRLATEWDDLVSDDDALTTLVVEVAAALVEAGLPLHDCAGEGAAGGVCLSPGPANAGVLVTWHQHNRMSVQQVRGAAMESAVQRTMNAAVADLLRTVGFEVEAFGSSGCWMVTPGPR</sequence>
<organism evidence="2 3">
    <name type="scientific">Trujillonella endophytica</name>
    <dbReference type="NCBI Taxonomy" id="673521"/>
    <lineage>
        <taxon>Bacteria</taxon>
        <taxon>Bacillati</taxon>
        <taxon>Actinomycetota</taxon>
        <taxon>Actinomycetes</taxon>
        <taxon>Geodermatophilales</taxon>
        <taxon>Geodermatophilaceae</taxon>
        <taxon>Trujillonella</taxon>
    </lineage>
</organism>
<dbReference type="OrthoDB" id="5185638at2"/>
<keyword evidence="1" id="KW-0812">Transmembrane</keyword>
<name>A0A1H8WH96_9ACTN</name>
<dbReference type="RefSeq" id="WP_091948978.1">
    <property type="nucleotide sequence ID" value="NZ_FOEE01000020.1"/>
</dbReference>
<accession>A0A1H8WH96</accession>
<evidence type="ECO:0000313" key="2">
    <source>
        <dbReference type="EMBL" id="SEP27011.1"/>
    </source>
</evidence>